<keyword evidence="1" id="KW-0472">Membrane</keyword>
<dbReference type="EMBL" id="LYUB02000004">
    <property type="protein sequence ID" value="OVF09826.1"/>
    <property type="molecule type" value="Genomic_DNA"/>
</dbReference>
<evidence type="ECO:0000313" key="2">
    <source>
        <dbReference type="EMBL" id="OVF09826.1"/>
    </source>
</evidence>
<gene>
    <name evidence="2" type="ORF">A9F13_04g03388</name>
</gene>
<comment type="caution">
    <text evidence="2">The sequence shown here is derived from an EMBL/GenBank/DDBJ whole genome shotgun (WGS) entry which is preliminary data.</text>
</comment>
<name>A0AA91T354_CLALS</name>
<dbReference type="KEGG" id="clus:A9F13_04g03388"/>
<dbReference type="AlphaFoldDB" id="A0AA91T354"/>
<evidence type="ECO:0000313" key="3">
    <source>
        <dbReference type="Proteomes" id="UP000195602"/>
    </source>
</evidence>
<evidence type="ECO:0000256" key="1">
    <source>
        <dbReference type="SAM" id="Phobius"/>
    </source>
</evidence>
<feature type="transmembrane region" description="Helical" evidence="1">
    <location>
        <begin position="206"/>
        <end position="226"/>
    </location>
</feature>
<protein>
    <submittedName>
        <fullName evidence="2">Uncharacterized protein</fullName>
    </submittedName>
</protein>
<keyword evidence="1" id="KW-1133">Transmembrane helix</keyword>
<keyword evidence="1" id="KW-0812">Transmembrane</keyword>
<organism evidence="2 3">
    <name type="scientific">Clavispora lusitaniae</name>
    <name type="common">Candida lusitaniae</name>
    <dbReference type="NCBI Taxonomy" id="36911"/>
    <lineage>
        <taxon>Eukaryota</taxon>
        <taxon>Fungi</taxon>
        <taxon>Dikarya</taxon>
        <taxon>Ascomycota</taxon>
        <taxon>Saccharomycotina</taxon>
        <taxon>Pichiomycetes</taxon>
        <taxon>Metschnikowiaceae</taxon>
        <taxon>Clavispora</taxon>
    </lineage>
</organism>
<accession>A0AA91T354</accession>
<sequence length="295" mass="33704">MLHLIIPLNQVSIKENINPWENLNQFAYFPSLKEASSPSFGPEKENLFSDFSICAPQTETETTGKDCFVIVGSRRYRKAQSLNRANDYPQKVVSSRKFSIIATTTNVFSEIGFGHNQDDQISLVTGQEGTPTVLPDKKPSFLVCKPSQKHSNQTWNTVISTLILLLHGLPPAHFSFPSIEPVFEGLRWTSSLASKLGVYFQNNYEAMFNVLVFLFFLPLIVLRRSVFENEKALSNRSNIYLLKTRARSPIIVRSAQPKDKRLSLCKKRNPRNITLYPSHLRMERGRRIRSILLQE</sequence>
<reference evidence="2 3" key="1">
    <citation type="submission" date="2017-04" db="EMBL/GenBank/DDBJ databases">
        <title>Draft genome of the yeast Clavispora lusitaniae type strain CBS 6936.</title>
        <authorList>
            <person name="Durrens P."/>
            <person name="Klopp C."/>
            <person name="Biteau N."/>
            <person name="Fitton-Ouhabi V."/>
            <person name="Dementhon K."/>
            <person name="Accoceberry I."/>
            <person name="Sherman D.J."/>
            <person name="Noel T."/>
        </authorList>
    </citation>
    <scope>NUCLEOTIDE SEQUENCE [LARGE SCALE GENOMIC DNA]</scope>
    <source>
        <strain evidence="2 3">CBS 6936</strain>
    </source>
</reference>
<proteinExistence type="predicted"/>
<dbReference type="Proteomes" id="UP000195602">
    <property type="component" value="Unassembled WGS sequence"/>
</dbReference>